<evidence type="ECO:0000256" key="2">
    <source>
        <dbReference type="ARBA" id="ARBA00023027"/>
    </source>
</evidence>
<dbReference type="InterPro" id="IPR002938">
    <property type="entry name" value="FAD-bd"/>
</dbReference>
<organism evidence="3 4">
    <name type="scientific">Actinoalloteichus hoggarensis</name>
    <dbReference type="NCBI Taxonomy" id="1470176"/>
    <lineage>
        <taxon>Bacteria</taxon>
        <taxon>Bacillati</taxon>
        <taxon>Actinomycetota</taxon>
        <taxon>Actinomycetes</taxon>
        <taxon>Pseudonocardiales</taxon>
        <taxon>Pseudonocardiaceae</taxon>
        <taxon>Actinoalloteichus</taxon>
    </lineage>
</organism>
<accession>A0A221VYX6</accession>
<dbReference type="Gene3D" id="3.50.50.60">
    <property type="entry name" value="FAD/NAD(P)-binding domain"/>
    <property type="match status" value="1"/>
</dbReference>
<dbReference type="Pfam" id="PF01494">
    <property type="entry name" value="FAD_binding_3"/>
    <property type="match status" value="1"/>
</dbReference>
<keyword evidence="4" id="KW-1185">Reference proteome</keyword>
<dbReference type="AlphaFoldDB" id="A0A221VYX6"/>
<evidence type="ECO:0000313" key="3">
    <source>
        <dbReference type="EMBL" id="ASO18752.1"/>
    </source>
</evidence>
<evidence type="ECO:0000256" key="1">
    <source>
        <dbReference type="ARBA" id="ARBA00023002"/>
    </source>
</evidence>
<name>A0A221VYX6_9PSEU</name>
<dbReference type="InterPro" id="IPR036188">
    <property type="entry name" value="FAD/NAD-bd_sf"/>
</dbReference>
<dbReference type="PANTHER" id="PTHR43476">
    <property type="entry name" value="3-(3-HYDROXY-PHENYL)PROPIONATE/3-HYDROXYCINNAMIC ACID HYDROXYLASE"/>
    <property type="match status" value="1"/>
</dbReference>
<dbReference type="PANTHER" id="PTHR43476:SF4">
    <property type="entry name" value="BLR0106 PROTEIN"/>
    <property type="match status" value="1"/>
</dbReference>
<dbReference type="GO" id="GO:0071949">
    <property type="term" value="F:FAD binding"/>
    <property type="evidence" value="ECO:0007669"/>
    <property type="project" value="InterPro"/>
</dbReference>
<dbReference type="InterPro" id="IPR050631">
    <property type="entry name" value="PheA/TfdB_FAD_monoxygenase"/>
</dbReference>
<dbReference type="KEGG" id="ahg:AHOG_05495"/>
<keyword evidence="2" id="KW-0520">NAD</keyword>
<protein>
    <submittedName>
        <fullName evidence="3">Uncharacterized protein</fullName>
    </submittedName>
</protein>
<proteinExistence type="predicted"/>
<sequence length="413" mass="44955">MTHDDVDVVVIGGGIAGSASASNLAAHGLSVLMLEKQKAYTDLVRGEWLAPWGIRETQLLGVDDAFAAGGAWEIREWVQWDETVHPDDAMAVDMTRFLPEVGGPQSFPHWGVCEAVTEQAVREGAQVVMGASRIEVTAGPEPSVRYRTSEGTHEVRARMVLGASGRACAVGRQIGVSTSTEVHHWGAGLLVEGLDDWPSDVQAMGTEGDVMFMVFPQGYGRARLYLNFATGDQERYRGPDRVERFLSAYQLDSLPDGGKAVASARPAGPLVVWPSVVSVPDQKPLAEGVVLIGDEAGTSDTVLGTGLSTSLRDARMVCEVLTGGDDWSPQAFEPFLAERDARMERLHYGAKIMTKLQVEFGPHAVQRRRRARRLMTENDAFQVTGLLNMVGPENVPEFGFSEFFAERLLRETV</sequence>
<dbReference type="SUPFAM" id="SSF51905">
    <property type="entry name" value="FAD/NAD(P)-binding domain"/>
    <property type="match status" value="1"/>
</dbReference>
<dbReference type="PRINTS" id="PR00420">
    <property type="entry name" value="RNGMNOXGNASE"/>
</dbReference>
<dbReference type="GO" id="GO:0016491">
    <property type="term" value="F:oxidoreductase activity"/>
    <property type="evidence" value="ECO:0007669"/>
    <property type="project" value="UniProtKB-KW"/>
</dbReference>
<keyword evidence="1" id="KW-0560">Oxidoreductase</keyword>
<dbReference type="EMBL" id="CP022521">
    <property type="protein sequence ID" value="ASO18752.1"/>
    <property type="molecule type" value="Genomic_DNA"/>
</dbReference>
<reference evidence="3 4" key="1">
    <citation type="submission" date="2017-07" db="EMBL/GenBank/DDBJ databases">
        <title>Complete genome sequence of Actinoalloteichus hoggarensis DSM 45943, type strain of Actinoalloteichus hoggarensis.</title>
        <authorList>
            <person name="Ruckert C."/>
            <person name="Nouioui I."/>
            <person name="Willmese J."/>
            <person name="van Wezel G."/>
            <person name="Klenk H.-P."/>
            <person name="Kalinowski J."/>
            <person name="Zotchev S.B."/>
        </authorList>
    </citation>
    <scope>NUCLEOTIDE SEQUENCE [LARGE SCALE GENOMIC DNA]</scope>
    <source>
        <strain evidence="3 4">DSM 45943</strain>
    </source>
</reference>
<dbReference type="RefSeq" id="WP_093940385.1">
    <property type="nucleotide sequence ID" value="NZ_CP022521.1"/>
</dbReference>
<evidence type="ECO:0000313" key="4">
    <source>
        <dbReference type="Proteomes" id="UP000204221"/>
    </source>
</evidence>
<dbReference type="Proteomes" id="UP000204221">
    <property type="component" value="Chromosome"/>
</dbReference>
<dbReference type="OrthoDB" id="103324at2"/>
<gene>
    <name evidence="3" type="ORF">AHOG_05495</name>
</gene>